<dbReference type="Proteomes" id="UP000479241">
    <property type="component" value="Unassembled WGS sequence"/>
</dbReference>
<evidence type="ECO:0000313" key="8">
    <source>
        <dbReference type="EMBL" id="NEK85479.1"/>
    </source>
</evidence>
<feature type="transmembrane region" description="Helical" evidence="6">
    <location>
        <begin position="207"/>
        <end position="222"/>
    </location>
</feature>
<organism evidence="8 9">
    <name type="scientific">Blastococcus saxobsidens</name>
    <dbReference type="NCBI Taxonomy" id="138336"/>
    <lineage>
        <taxon>Bacteria</taxon>
        <taxon>Bacillati</taxon>
        <taxon>Actinomycetota</taxon>
        <taxon>Actinomycetes</taxon>
        <taxon>Geodermatophilales</taxon>
        <taxon>Geodermatophilaceae</taxon>
        <taxon>Blastococcus</taxon>
    </lineage>
</organism>
<gene>
    <name evidence="8" type="ORF">GCU60_06855</name>
</gene>
<keyword evidence="2 6" id="KW-0812">Transmembrane</keyword>
<feature type="transmembrane region" description="Helical" evidence="6">
    <location>
        <begin position="159"/>
        <end position="177"/>
    </location>
</feature>
<dbReference type="RefSeq" id="WP_163203522.1">
    <property type="nucleotide sequence ID" value="NZ_JAAGWG010000008.1"/>
</dbReference>
<sequence>MTAGVRAVRDPAVPARLMLCMTLLVLTTVGWRRGTYFTGSLDPVVVAKGLLSVAALGLAFFGTRRAALRVGTGTLWALGALLAASVFGALTHGPLVAGAIIAVRVTIVALTVVLLLRCYTGPQFFAGLAYAAAGIGGVAAVTGSSSLSSGRLAGGFPQLAPNELALLACLVVLYAAWRIAVADGGVPMAGIGAVALGILWATGSRTALLMLGPALVIMALHVRRPRVGLVVSGLVMAALATVAAAATDALAGFLERGGDGTSTVESRFIAWDAATTWADDAWQLAFGGGMSVKIIPVKGQYWDEQPLDSSWVSLLVQVGLVGLLVAGIWALWAVRGALLAPRESRALFLGVLVFLLGRSVLESGLFDATPDFLAFLAVSLLAEGGSRRRLTEAPRAGSAEPALPDAGARSAALTR</sequence>
<feature type="transmembrane region" description="Helical" evidence="6">
    <location>
        <begin position="346"/>
        <end position="366"/>
    </location>
</feature>
<evidence type="ECO:0000313" key="9">
    <source>
        <dbReference type="Proteomes" id="UP000479241"/>
    </source>
</evidence>
<dbReference type="InterPro" id="IPR007016">
    <property type="entry name" value="O-antigen_ligase-rel_domated"/>
</dbReference>
<dbReference type="Pfam" id="PF04932">
    <property type="entry name" value="Wzy_C"/>
    <property type="match status" value="1"/>
</dbReference>
<feature type="transmembrane region" description="Helical" evidence="6">
    <location>
        <begin position="73"/>
        <end position="90"/>
    </location>
</feature>
<dbReference type="AlphaFoldDB" id="A0A6L9W179"/>
<comment type="subcellular location">
    <subcellularLocation>
        <location evidence="1">Membrane</location>
        <topology evidence="1">Multi-pass membrane protein</topology>
    </subcellularLocation>
</comment>
<feature type="transmembrane region" description="Helical" evidence="6">
    <location>
        <begin position="128"/>
        <end position="147"/>
    </location>
</feature>
<evidence type="ECO:0000256" key="2">
    <source>
        <dbReference type="ARBA" id="ARBA00022692"/>
    </source>
</evidence>
<feature type="region of interest" description="Disordered" evidence="5">
    <location>
        <begin position="392"/>
        <end position="415"/>
    </location>
</feature>
<feature type="transmembrane region" description="Helical" evidence="6">
    <location>
        <begin position="12"/>
        <end position="31"/>
    </location>
</feature>
<evidence type="ECO:0000256" key="3">
    <source>
        <dbReference type="ARBA" id="ARBA00022989"/>
    </source>
</evidence>
<keyword evidence="4 6" id="KW-0472">Membrane</keyword>
<evidence type="ECO:0000256" key="4">
    <source>
        <dbReference type="ARBA" id="ARBA00023136"/>
    </source>
</evidence>
<feature type="transmembrane region" description="Helical" evidence="6">
    <location>
        <begin position="311"/>
        <end position="334"/>
    </location>
</feature>
<feature type="transmembrane region" description="Helical" evidence="6">
    <location>
        <begin position="184"/>
        <end position="201"/>
    </location>
</feature>
<dbReference type="GO" id="GO:0016020">
    <property type="term" value="C:membrane"/>
    <property type="evidence" value="ECO:0007669"/>
    <property type="project" value="UniProtKB-SubCell"/>
</dbReference>
<feature type="domain" description="O-antigen ligase-related" evidence="7">
    <location>
        <begin position="194"/>
        <end position="325"/>
    </location>
</feature>
<keyword evidence="3 6" id="KW-1133">Transmembrane helix</keyword>
<reference evidence="8 9" key="1">
    <citation type="submission" date="2019-12" db="EMBL/GenBank/DDBJ databases">
        <title>the WGS of Blastococcus saxobsidens 67B17.</title>
        <authorList>
            <person name="Jiang Z."/>
        </authorList>
    </citation>
    <scope>NUCLEOTIDE SEQUENCE [LARGE SCALE GENOMIC DNA]</scope>
    <source>
        <strain evidence="8 9">67B17</strain>
    </source>
</reference>
<evidence type="ECO:0000256" key="1">
    <source>
        <dbReference type="ARBA" id="ARBA00004141"/>
    </source>
</evidence>
<feature type="transmembrane region" description="Helical" evidence="6">
    <location>
        <begin position="96"/>
        <end position="116"/>
    </location>
</feature>
<evidence type="ECO:0000256" key="5">
    <source>
        <dbReference type="SAM" id="MobiDB-lite"/>
    </source>
</evidence>
<feature type="transmembrane region" description="Helical" evidence="6">
    <location>
        <begin position="229"/>
        <end position="254"/>
    </location>
</feature>
<proteinExistence type="predicted"/>
<comment type="caution">
    <text evidence="8">The sequence shown here is derived from an EMBL/GenBank/DDBJ whole genome shotgun (WGS) entry which is preliminary data.</text>
</comment>
<feature type="transmembrane region" description="Helical" evidence="6">
    <location>
        <begin position="43"/>
        <end position="61"/>
    </location>
</feature>
<dbReference type="EMBL" id="JAAGWG010000008">
    <property type="protein sequence ID" value="NEK85479.1"/>
    <property type="molecule type" value="Genomic_DNA"/>
</dbReference>
<name>A0A6L9W179_9ACTN</name>
<protein>
    <recommendedName>
        <fullName evidence="7">O-antigen ligase-related domain-containing protein</fullName>
    </recommendedName>
</protein>
<evidence type="ECO:0000256" key="6">
    <source>
        <dbReference type="SAM" id="Phobius"/>
    </source>
</evidence>
<accession>A0A6L9W179</accession>
<evidence type="ECO:0000259" key="7">
    <source>
        <dbReference type="Pfam" id="PF04932"/>
    </source>
</evidence>